<reference evidence="1" key="1">
    <citation type="submission" date="2020-08" db="EMBL/GenBank/DDBJ databases">
        <title>Multicomponent nature underlies the extraordinary mechanical properties of spider dragline silk.</title>
        <authorList>
            <person name="Kono N."/>
            <person name="Nakamura H."/>
            <person name="Mori M."/>
            <person name="Yoshida Y."/>
            <person name="Ohtoshi R."/>
            <person name="Malay A.D."/>
            <person name="Moran D.A.P."/>
            <person name="Tomita M."/>
            <person name="Numata K."/>
            <person name="Arakawa K."/>
        </authorList>
    </citation>
    <scope>NUCLEOTIDE SEQUENCE</scope>
</reference>
<evidence type="ECO:0000313" key="1">
    <source>
        <dbReference type="EMBL" id="GFY57123.1"/>
    </source>
</evidence>
<organism evidence="1 2">
    <name type="scientific">Trichonephila inaurata madagascariensis</name>
    <dbReference type="NCBI Taxonomy" id="2747483"/>
    <lineage>
        <taxon>Eukaryota</taxon>
        <taxon>Metazoa</taxon>
        <taxon>Ecdysozoa</taxon>
        <taxon>Arthropoda</taxon>
        <taxon>Chelicerata</taxon>
        <taxon>Arachnida</taxon>
        <taxon>Araneae</taxon>
        <taxon>Araneomorphae</taxon>
        <taxon>Entelegynae</taxon>
        <taxon>Araneoidea</taxon>
        <taxon>Nephilidae</taxon>
        <taxon>Trichonephila</taxon>
        <taxon>Trichonephila inaurata</taxon>
    </lineage>
</organism>
<gene>
    <name evidence="1" type="ORF">TNIN_409561</name>
</gene>
<dbReference type="OrthoDB" id="6445158at2759"/>
<keyword evidence="2" id="KW-1185">Reference proteome</keyword>
<proteinExistence type="predicted"/>
<sequence length="127" mass="14189">MYALSVLKMYNVSNPDQLAHSCVDPISHFQKPLAMPVLARVYGNTFAKITFLAGVLDQDNAGSMALTFANILRECVKQYESSDPDWKFKALTKGCVDFTETVHITVKDFAPLGILIYANEWKLINSL</sequence>
<protein>
    <submittedName>
        <fullName evidence="1">Uncharacterized protein</fullName>
    </submittedName>
</protein>
<evidence type="ECO:0000313" key="2">
    <source>
        <dbReference type="Proteomes" id="UP000886998"/>
    </source>
</evidence>
<dbReference type="Proteomes" id="UP000886998">
    <property type="component" value="Unassembled WGS sequence"/>
</dbReference>
<dbReference type="AlphaFoldDB" id="A0A8X7C7W9"/>
<comment type="caution">
    <text evidence="1">The sequence shown here is derived from an EMBL/GenBank/DDBJ whole genome shotgun (WGS) entry which is preliminary data.</text>
</comment>
<dbReference type="EMBL" id="BMAV01011344">
    <property type="protein sequence ID" value="GFY57123.1"/>
    <property type="molecule type" value="Genomic_DNA"/>
</dbReference>
<accession>A0A8X7C7W9</accession>
<name>A0A8X7C7W9_9ARAC</name>